<proteinExistence type="predicted"/>
<reference evidence="1 2" key="1">
    <citation type="journal article" date="2019" name="Nat. Med.">
        <title>A library of human gut bacterial isolates paired with longitudinal multiomics data enables mechanistic microbiome research.</title>
        <authorList>
            <person name="Poyet M."/>
            <person name="Groussin M."/>
            <person name="Gibbons S.M."/>
            <person name="Avila-Pacheco J."/>
            <person name="Jiang X."/>
            <person name="Kearney S.M."/>
            <person name="Perrotta A.R."/>
            <person name="Berdy B."/>
            <person name="Zhao S."/>
            <person name="Lieberman T.D."/>
            <person name="Swanson P.K."/>
            <person name="Smith M."/>
            <person name="Roesemann S."/>
            <person name="Alexander J.E."/>
            <person name="Rich S.A."/>
            <person name="Livny J."/>
            <person name="Vlamakis H."/>
            <person name="Clish C."/>
            <person name="Bullock K."/>
            <person name="Deik A."/>
            <person name="Scott J."/>
            <person name="Pierce K.A."/>
            <person name="Xavier R.J."/>
            <person name="Alm E.J."/>
        </authorList>
    </citation>
    <scope>NUCLEOTIDE SEQUENCE [LARGE SCALE GENOMIC DNA]</scope>
    <source>
        <strain evidence="1 2">BIOML-A25</strain>
    </source>
</reference>
<accession>A0A6L6NPH2</accession>
<dbReference type="RefSeq" id="WP_129943706.1">
    <property type="nucleotide sequence ID" value="NZ_JADNHS010000017.1"/>
</dbReference>
<dbReference type="Proteomes" id="UP000437446">
    <property type="component" value="Unassembled WGS sequence"/>
</dbReference>
<evidence type="ECO:0000313" key="1">
    <source>
        <dbReference type="EMBL" id="MTU30237.1"/>
    </source>
</evidence>
<comment type="caution">
    <text evidence="1">The sequence shown here is derived from an EMBL/GenBank/DDBJ whole genome shotgun (WGS) entry which is preliminary data.</text>
</comment>
<name>A0A6L6NPH2_9BACT</name>
<dbReference type="AlphaFoldDB" id="A0A6L6NPH2"/>
<gene>
    <name evidence="1" type="ORF">GMD66_13675</name>
</gene>
<dbReference type="EMBL" id="WNCR01000007">
    <property type="protein sequence ID" value="MTU30237.1"/>
    <property type="molecule type" value="Genomic_DNA"/>
</dbReference>
<organism evidence="1 2">
    <name type="scientific">Parabacteroides merdae</name>
    <dbReference type="NCBI Taxonomy" id="46503"/>
    <lineage>
        <taxon>Bacteria</taxon>
        <taxon>Pseudomonadati</taxon>
        <taxon>Bacteroidota</taxon>
        <taxon>Bacteroidia</taxon>
        <taxon>Bacteroidales</taxon>
        <taxon>Tannerellaceae</taxon>
        <taxon>Parabacteroides</taxon>
    </lineage>
</organism>
<evidence type="ECO:0000313" key="2">
    <source>
        <dbReference type="Proteomes" id="UP000437446"/>
    </source>
</evidence>
<protein>
    <submittedName>
        <fullName evidence="1">Uncharacterized protein</fullName>
    </submittedName>
</protein>
<sequence>MKNVKSAPCYMPEERKTRLQDNLNHNESITTITYTKLNTCLRYQATADLKKHIKEELLCRIGSSTHVTYLLAKND</sequence>